<proteinExistence type="predicted"/>
<dbReference type="AlphaFoldDB" id="A0A0G0HX83"/>
<dbReference type="InterPro" id="IPR036515">
    <property type="entry name" value="Transposase_17_sf"/>
</dbReference>
<evidence type="ECO:0000313" key="2">
    <source>
        <dbReference type="Proteomes" id="UP000034366"/>
    </source>
</evidence>
<dbReference type="SUPFAM" id="SSF143422">
    <property type="entry name" value="Transposase IS200-like"/>
    <property type="match status" value="1"/>
</dbReference>
<comment type="caution">
    <text evidence="1">The sequence shown here is derived from an EMBL/GenBank/DDBJ whole genome shotgun (WGS) entry which is preliminary data.</text>
</comment>
<name>A0A0G0HX83_9BACT</name>
<accession>A0A0G0HX83</accession>
<protein>
    <submittedName>
        <fullName evidence="1">Transposase IS200-like protein</fullName>
    </submittedName>
</protein>
<dbReference type="EMBL" id="LBTW01000064">
    <property type="protein sequence ID" value="KKQ46917.1"/>
    <property type="molecule type" value="Genomic_DNA"/>
</dbReference>
<evidence type="ECO:0000313" key="1">
    <source>
        <dbReference type="EMBL" id="KKQ46917.1"/>
    </source>
</evidence>
<feature type="non-terminal residue" evidence="1">
    <location>
        <position position="38"/>
    </location>
</feature>
<dbReference type="GO" id="GO:0003677">
    <property type="term" value="F:DNA binding"/>
    <property type="evidence" value="ECO:0007669"/>
    <property type="project" value="InterPro"/>
</dbReference>
<reference evidence="1 2" key="1">
    <citation type="journal article" date="2015" name="Nature">
        <title>rRNA introns, odd ribosomes, and small enigmatic genomes across a large radiation of phyla.</title>
        <authorList>
            <person name="Brown C.T."/>
            <person name="Hug L.A."/>
            <person name="Thomas B.C."/>
            <person name="Sharon I."/>
            <person name="Castelle C.J."/>
            <person name="Singh A."/>
            <person name="Wilkins M.J."/>
            <person name="Williams K.H."/>
            <person name="Banfield J.F."/>
        </authorList>
    </citation>
    <scope>NUCLEOTIDE SEQUENCE [LARGE SCALE GENOMIC DNA]</scope>
</reference>
<dbReference type="GO" id="GO:0006313">
    <property type="term" value="P:DNA transposition"/>
    <property type="evidence" value="ECO:0007669"/>
    <property type="project" value="InterPro"/>
</dbReference>
<organism evidence="1 2">
    <name type="scientific">Candidatus Woesebacteria bacterium GW2011_GWD1_38_10</name>
    <dbReference type="NCBI Taxonomy" id="1618592"/>
    <lineage>
        <taxon>Bacteria</taxon>
        <taxon>Candidatus Woeseibacteriota</taxon>
    </lineage>
</organism>
<gene>
    <name evidence="1" type="ORF">US67_C0064G0008</name>
</gene>
<dbReference type="Proteomes" id="UP000034366">
    <property type="component" value="Unassembled WGS sequence"/>
</dbReference>
<sequence>METKFASHCSHKIRYHMVLCVKYRKQLLRDRGRIAKLA</sequence>
<dbReference type="GO" id="GO:0004803">
    <property type="term" value="F:transposase activity"/>
    <property type="evidence" value="ECO:0007669"/>
    <property type="project" value="InterPro"/>
</dbReference>